<proteinExistence type="predicted"/>
<dbReference type="RefSeq" id="WP_126247945.1">
    <property type="nucleotide sequence ID" value="NZ_CP149822.1"/>
</dbReference>
<evidence type="ECO:0000256" key="1">
    <source>
        <dbReference type="SAM" id="MobiDB-lite"/>
    </source>
</evidence>
<dbReference type="EMBL" id="CP149822">
    <property type="protein sequence ID" value="WZN40726.1"/>
    <property type="molecule type" value="Genomic_DNA"/>
</dbReference>
<accession>A0ABZ2YLV0</accession>
<protein>
    <recommendedName>
        <fullName evidence="5">Alginate export domain-containing protein</fullName>
    </recommendedName>
</protein>
<dbReference type="Proteomes" id="UP001485459">
    <property type="component" value="Chromosome"/>
</dbReference>
<evidence type="ECO:0000313" key="3">
    <source>
        <dbReference type="EMBL" id="WZN40726.1"/>
    </source>
</evidence>
<name>A0ABZ2YLV0_9BACT</name>
<sequence>MKKKLFILLVLITISGVLRAQHEQHKSPPKKPEKPPKEMPAPNKAVKDTSMHDMHKMQDSMEMPSDVPMSHAFSLNLPMNRNGSGTGWLPDASPMYGYMFHSKKWMYMVHGNLFLRYTDQDVGNKGSRGDEKFDAPNWFMMMAQRKVGRKGLFHYNVMISLDRITEGGSGYPLLFQSGESWEGQPLVDRQHPHDLFSELSVSYSYAFSKKVDAFAYFGYPGEPAIGSVAFMHRPSALSYPDAPISHHWNDGTHITFGVATLGVRLDKFKVEGSLFTGREPDENRYNFDKMRFDSWSGRLSFNPSPNWAFQASHGFIKSPELLHPDEDVNRTTASAIYSLPMRNDNWLNVTTLWGLNKTAGHEGENAFLLEGALRLKKAEVFTRYEWVQKAVEELNLDPAKYGEATLFPVNAISAGATYDLLNIRKTRLALGGQFSAFLNSSALHELYGKKPIALQVYLRLYPGLMKMRH</sequence>
<reference evidence="4" key="1">
    <citation type="submission" date="2024-03" db="EMBL/GenBank/DDBJ databases">
        <title>Chitinophaga horti sp. nov., isolated from garden soil.</title>
        <authorList>
            <person name="Lee D.S."/>
            <person name="Han D.M."/>
            <person name="Baek J.H."/>
            <person name="Choi D.G."/>
            <person name="Jeon J.H."/>
            <person name="Jeon C.O."/>
        </authorList>
    </citation>
    <scope>NUCLEOTIDE SEQUENCE [LARGE SCALE GENOMIC DNA]</scope>
    <source>
        <strain evidence="4">GPA1</strain>
    </source>
</reference>
<feature type="region of interest" description="Disordered" evidence="1">
    <location>
        <begin position="20"/>
        <end position="50"/>
    </location>
</feature>
<keyword evidence="4" id="KW-1185">Reference proteome</keyword>
<feature type="compositionally biased region" description="Basic and acidic residues" evidence="1">
    <location>
        <begin position="20"/>
        <end position="37"/>
    </location>
</feature>
<keyword evidence="2" id="KW-0732">Signal</keyword>
<organism evidence="3 4">
    <name type="scientific">Chitinophaga pollutisoli</name>
    <dbReference type="NCBI Taxonomy" id="3133966"/>
    <lineage>
        <taxon>Bacteria</taxon>
        <taxon>Pseudomonadati</taxon>
        <taxon>Bacteroidota</taxon>
        <taxon>Chitinophagia</taxon>
        <taxon>Chitinophagales</taxon>
        <taxon>Chitinophagaceae</taxon>
        <taxon>Chitinophaga</taxon>
    </lineage>
</organism>
<feature type="signal peptide" evidence="2">
    <location>
        <begin position="1"/>
        <end position="20"/>
    </location>
</feature>
<gene>
    <name evidence="3" type="ORF">WJU16_22440</name>
</gene>
<evidence type="ECO:0000256" key="2">
    <source>
        <dbReference type="SAM" id="SignalP"/>
    </source>
</evidence>
<evidence type="ECO:0000313" key="4">
    <source>
        <dbReference type="Proteomes" id="UP001485459"/>
    </source>
</evidence>
<evidence type="ECO:0008006" key="5">
    <source>
        <dbReference type="Google" id="ProtNLM"/>
    </source>
</evidence>
<feature type="chain" id="PRO_5047196609" description="Alginate export domain-containing protein" evidence="2">
    <location>
        <begin position="21"/>
        <end position="469"/>
    </location>
</feature>